<dbReference type="RefSeq" id="WP_212518703.1">
    <property type="nucleotide sequence ID" value="NZ_JAGSOH010000037.1"/>
</dbReference>
<dbReference type="InterPro" id="IPR001650">
    <property type="entry name" value="Helicase_C-like"/>
</dbReference>
<dbReference type="InterPro" id="IPR014001">
    <property type="entry name" value="Helicase_ATP-bd"/>
</dbReference>
<feature type="domain" description="Helicase C-terminal" evidence="2">
    <location>
        <begin position="1201"/>
        <end position="1365"/>
    </location>
</feature>
<feature type="compositionally biased region" description="Polar residues" evidence="1">
    <location>
        <begin position="2158"/>
        <end position="2170"/>
    </location>
</feature>
<feature type="compositionally biased region" description="Polar residues" evidence="1">
    <location>
        <begin position="1686"/>
        <end position="1700"/>
    </location>
</feature>
<dbReference type="PANTHER" id="PTHR41313:SF1">
    <property type="entry name" value="DNA METHYLASE ADENINE-SPECIFIC DOMAIN-CONTAINING PROTEIN"/>
    <property type="match status" value="1"/>
</dbReference>
<feature type="compositionally biased region" description="Basic and acidic residues" evidence="1">
    <location>
        <begin position="2270"/>
        <end position="2284"/>
    </location>
</feature>
<dbReference type="CDD" id="cd04859">
    <property type="entry name" value="Prim_Pol"/>
    <property type="match status" value="1"/>
</dbReference>
<dbReference type="PROSITE" id="PS51194">
    <property type="entry name" value="HELICASE_CTER"/>
    <property type="match status" value="1"/>
</dbReference>
<feature type="region of interest" description="Disordered" evidence="1">
    <location>
        <begin position="2147"/>
        <end position="2208"/>
    </location>
</feature>
<accession>A0A941EC01</accession>
<feature type="region of interest" description="Disordered" evidence="1">
    <location>
        <begin position="2544"/>
        <end position="2593"/>
    </location>
</feature>
<comment type="caution">
    <text evidence="3">The sequence shown here is derived from an EMBL/GenBank/DDBJ whole genome shotgun (WGS) entry which is preliminary data.</text>
</comment>
<dbReference type="Pfam" id="PF09250">
    <property type="entry name" value="Prim-Pol"/>
    <property type="match status" value="1"/>
</dbReference>
<feature type="compositionally biased region" description="Low complexity" evidence="1">
    <location>
        <begin position="1652"/>
        <end position="1667"/>
    </location>
</feature>
<organism evidence="3 4">
    <name type="scientific">Actinospica acidithermotolerans</name>
    <dbReference type="NCBI Taxonomy" id="2828514"/>
    <lineage>
        <taxon>Bacteria</taxon>
        <taxon>Bacillati</taxon>
        <taxon>Actinomycetota</taxon>
        <taxon>Actinomycetes</taxon>
        <taxon>Catenulisporales</taxon>
        <taxon>Actinospicaceae</taxon>
        <taxon>Actinospica</taxon>
    </lineage>
</organism>
<feature type="compositionally biased region" description="Low complexity" evidence="1">
    <location>
        <begin position="2147"/>
        <end position="2157"/>
    </location>
</feature>
<sequence length="2593" mass="280833">MAEFPTEATTKSGAISRAHANLAALETLERLRRAPNTTPTPDDLATLRGWSGWGPLAAALDSSRSGTWAKIGERINFLLPPEHYNEGIQATYNAFYTPPEVTRACWQLLTDLGFTGGSVLEPGCGAGAFMSSAPDDVDVRWTGVERDPTTAAIAALLNPNATIRNQRFEETSLPSGSVDAVIGNVPFGDVHVYDPTAPLQARANLHNYFIWRSVQALKPGGIALLITSRYTLDAFGENAQYARSTIAWDADLLGAIRMPNNALASGGTEALTDILVLRKRRPDEARDETDMPNWIKTGVTVGNQPINEYFLANPHMVLGELAEDRAPRYGRTLRVDARPDDPPFELALAEAGRQIVDQAAERGRSWRVISGVSAVSAETAPFELRGDGKKEGSFHLVDGAVHEVVDAKLVPVPRAGKELPKLVALRDAVVDLLNAEADHSRTDADLKPLRAETNRHYDAYVAEHGYLNRYTVVEGKPDEDGVVQASRRRPTMGGFRRDPDYVTVLALEDFDDDTRTASKAALLTRRVNRPRERATHAESPTEAIALCRDELGRIDPERIAELLDADVAETETMLSEIAFRDPASDTWVPEDEYLTGNVRKKLDEAKSATAGNPELYRRNVLALEVAQPADLEPEQIHANLGAPWISAADVQKFAEELLEFPVTVWSEPRTSTWSVSTYRRAEESAAATSEWGTERLNAYRLLEAGLNGKAPVIYDVIDEVRVRNQDETIAANDRLDAIAARFSTWVWEDPDRADRLAAAYNKTFNAVVPRKFDGAHLTFPGVDPDFEPYAHQRDMVARMITGSDALCPFPVGTGKTATMFMAATKLKQLGLAQKPLIIVVPSTLEQIARDGKRLLPNARILMAGKEDLRDARARKLFAARCAMEDWDAVVMSHPSFTSLPVHATAQAAYVANLADNYRTALTAAKAADGSDRKIKQIAKMVDRLESEAKTLMNHATDDGVFFEHLGVDYLLVDELHYFKNLGVPVHTDGFAIQGSKRAQDLDMKIGWLRQQHPEHAVITGFTGTPVSNTLLEAFVIQHYLQPQRLEELGIASADAWAANFASFKTAVELSPDGSFRLNRRPAAIVNIPELMHTLGEVSEMRPPEAFAVQRPDVQRHTVAVEASETVLDFVQSLAERADAIHSGGVSPQEDNMLAICSDGRKVALHESLVGLETDGPGKVGEIVDNVARIYEQTKNLDLPDGLDPGIRGRLQLVFCDLGTPNKDKGGQVYGLIRQGLIRAGVPAEKIRFIHEATTDARRLVLFDQCNKGEVAVLLGSTDKLGVGVNIQRRAIALHHVDAPWRPDQVEQRDGRIVRPKNLNPAVEVYRYVTEGSFDAYMWQALERKEKALRPILSGQATSRSVEDIGDVALDYGQIKAISTGNPLLAEVSLVSAEVKRLASLAASHQRAQRRLRNDIQTFTMQATHAAQTADALDAVAKVSASTAETSSWTDRHGNTIPRDDEATSLATLAESTMTRGFCDGSMRWRSLEIDFTRDRSNGNNELAARITTDGHRITVPLKAGWTAKGQHWRILDAIAGAVSDAGQTAAATCENIADLQRRIAENRAALGTPFPEAEALEAARLQRASLDAAIREQATKDEAARRERKARAAANVGLSANLADRRREMLTRMHTAMAAVVDRARAEQDGEPQRLVVPTPAGAKPAKTAVPNPEQSTDSRHITELDAAPESQTGEGTASENPTARTDDADAQKPEPPKGPDNAPVRPALSAEPFQSPELHVIPDNRNSVEPTSAEPDTLHNHVEPQSNPVSNASDSPETSIGSADGTSTPSAPRDTVAKPNGSVLKPRSAVGPHASSSSARRRASAVPKADRPPAPIESGRRQPRPTPEPARRPDANQRPTMYEYAIDLAMQGLAVFPLRPGTKLPLLEDWEGRATTDIEQITAWWANSPRANIGIACGPSNLLVIDLDADKKPGSTMHGQRSLIDLARGRGIPATYTVASARGGRHLYYRQPDGAKFSSTVGSLGPLIDTRGHGGYIVGPGSTFERSTYRVEREATIAQLPPWIKDELEQRRKNATPELPDAPKPRFGPVSDRRRMAYGTAALRGAASSVASAREGTRNDTLNRESFRIGRLVGGGVIDRDAAYATLFRAARRAGLPPDESARTITSGLAAGIGRPRFIPDHDHTALRKTSTTMEETSMSPTAENARTASPAATSIEEHEDRTTSPGTGRPTHAASEDPARVESAEAHGPVDVSEIFADTLARVKRAQEVHPDVDDVADRATLRSALDDLSAALAKDPAAMAGASQPANTRASRIDRDRDAPGHGSDDELGQMPEDPAEDLDDYLAAVDAAYADEADANRIATDSAEWAGIRAIHSAVHNLWDTLKASAGTYWAELAADSRTHSWLATLAGRATRAIANLATAAADRIQQQAAPPTPAAANHELGLREAFINARNNIRTHAVTHEWQRIAALWGTVNTLSRQADDPGIRAVAARSADAISDFADALARKVSIYGSPGNAPAALEDLARAAERHAALLRGDSTRPRVATATTLAAPATAQPPKVTGRSATRELDALAVQEAARRVAERAQRRLGVPARAQGGNALRAPGRNRASQHAHLQSRAAERQSSAPGVTPPL</sequence>
<dbReference type="SUPFAM" id="SSF56747">
    <property type="entry name" value="Prim-pol domain"/>
    <property type="match status" value="1"/>
</dbReference>
<dbReference type="PANTHER" id="PTHR41313">
    <property type="entry name" value="ADENINE-SPECIFIC METHYLTRANSFERASE"/>
    <property type="match status" value="1"/>
</dbReference>
<dbReference type="SMART" id="SM00487">
    <property type="entry name" value="DEXDc"/>
    <property type="match status" value="1"/>
</dbReference>
<feature type="region of interest" description="Disordered" evidence="1">
    <location>
        <begin position="2254"/>
        <end position="2294"/>
    </location>
</feature>
<name>A0A941EC01_9ACTN</name>
<dbReference type="Gene3D" id="3.40.50.300">
    <property type="entry name" value="P-loop containing nucleotide triphosphate hydrolases"/>
    <property type="match status" value="2"/>
</dbReference>
<dbReference type="SUPFAM" id="SSF52540">
    <property type="entry name" value="P-loop containing nucleoside triphosphate hydrolases"/>
    <property type="match status" value="2"/>
</dbReference>
<dbReference type="InterPro" id="IPR027417">
    <property type="entry name" value="P-loop_NTPase"/>
</dbReference>
<evidence type="ECO:0000259" key="2">
    <source>
        <dbReference type="PROSITE" id="PS51194"/>
    </source>
</evidence>
<dbReference type="InterPro" id="IPR052933">
    <property type="entry name" value="DNA_Protect_Modify"/>
</dbReference>
<feature type="compositionally biased region" description="Polar residues" evidence="1">
    <location>
        <begin position="1760"/>
        <end position="1787"/>
    </location>
</feature>
<feature type="compositionally biased region" description="Basic and acidic residues" evidence="1">
    <location>
        <begin position="1701"/>
        <end position="1714"/>
    </location>
</feature>
<reference evidence="3" key="1">
    <citation type="submission" date="2021-04" db="EMBL/GenBank/DDBJ databases">
        <title>Genome based classification of Actinospica acidithermotolerans sp. nov., an actinobacterium isolated from an Indonesian hot spring.</title>
        <authorList>
            <person name="Kusuma A.B."/>
            <person name="Putra K.E."/>
            <person name="Nafisah S."/>
            <person name="Loh J."/>
            <person name="Nouioui I."/>
            <person name="Goodfellow M."/>
        </authorList>
    </citation>
    <scope>NUCLEOTIDE SEQUENCE</scope>
    <source>
        <strain evidence="3">MGRD01-02</strain>
    </source>
</reference>
<evidence type="ECO:0000313" key="3">
    <source>
        <dbReference type="EMBL" id="MBR7827560.1"/>
    </source>
</evidence>
<dbReference type="SUPFAM" id="SSF53335">
    <property type="entry name" value="S-adenosyl-L-methionine-dependent methyltransferases"/>
    <property type="match status" value="1"/>
</dbReference>
<proteinExistence type="predicted"/>
<dbReference type="EMBL" id="JAGSOH010000037">
    <property type="protein sequence ID" value="MBR7827560.1"/>
    <property type="molecule type" value="Genomic_DNA"/>
</dbReference>
<evidence type="ECO:0000313" key="4">
    <source>
        <dbReference type="Proteomes" id="UP000676325"/>
    </source>
</evidence>
<dbReference type="PRINTS" id="PR00507">
    <property type="entry name" value="N12N6MTFRASE"/>
</dbReference>
<dbReference type="SMART" id="SM00490">
    <property type="entry name" value="HELICc"/>
    <property type="match status" value="1"/>
</dbReference>
<evidence type="ECO:0000256" key="1">
    <source>
        <dbReference type="SAM" id="MobiDB-lite"/>
    </source>
</evidence>
<dbReference type="Proteomes" id="UP000676325">
    <property type="component" value="Unassembled WGS sequence"/>
</dbReference>
<gene>
    <name evidence="3" type="ORF">KDK95_14675</name>
</gene>
<dbReference type="SMART" id="SM00943">
    <property type="entry name" value="Prim-Pol"/>
    <property type="match status" value="1"/>
</dbReference>
<keyword evidence="4" id="KW-1185">Reference proteome</keyword>
<dbReference type="Gene3D" id="3.40.50.150">
    <property type="entry name" value="Vaccinia Virus protein VP39"/>
    <property type="match status" value="1"/>
</dbReference>
<dbReference type="Pfam" id="PF00271">
    <property type="entry name" value="Helicase_C"/>
    <property type="match status" value="1"/>
</dbReference>
<dbReference type="CDD" id="cd02440">
    <property type="entry name" value="AdoMet_MTases"/>
    <property type="match status" value="1"/>
</dbReference>
<feature type="compositionally biased region" description="Basic and acidic residues" evidence="1">
    <location>
        <begin position="2192"/>
        <end position="2203"/>
    </location>
</feature>
<protein>
    <submittedName>
        <fullName evidence="3">Bifunctional DNA primase/polymerase</fullName>
    </submittedName>
</protein>
<dbReference type="InterPro" id="IPR015330">
    <property type="entry name" value="DNA_primase/pol_bifunc_N"/>
</dbReference>
<dbReference type="InterPro" id="IPR029063">
    <property type="entry name" value="SAM-dependent_MTases_sf"/>
</dbReference>
<feature type="region of interest" description="Disordered" evidence="1">
    <location>
        <begin position="1640"/>
        <end position="1855"/>
    </location>
</feature>